<comment type="similarity">
    <text evidence="1">Belongs to the sigma-70 factor family. ECF subfamily.</text>
</comment>
<keyword evidence="4" id="KW-0804">Transcription</keyword>
<dbReference type="PANTHER" id="PTHR43133:SF25">
    <property type="entry name" value="RNA POLYMERASE SIGMA FACTOR RFAY-RELATED"/>
    <property type="match status" value="1"/>
</dbReference>
<dbReference type="GO" id="GO:0006352">
    <property type="term" value="P:DNA-templated transcription initiation"/>
    <property type="evidence" value="ECO:0007669"/>
    <property type="project" value="InterPro"/>
</dbReference>
<keyword evidence="2" id="KW-0805">Transcription regulation</keyword>
<dbReference type="PANTHER" id="PTHR43133">
    <property type="entry name" value="RNA POLYMERASE ECF-TYPE SIGMA FACTO"/>
    <property type="match status" value="1"/>
</dbReference>
<evidence type="ECO:0000256" key="2">
    <source>
        <dbReference type="ARBA" id="ARBA00023015"/>
    </source>
</evidence>
<dbReference type="GO" id="GO:0016987">
    <property type="term" value="F:sigma factor activity"/>
    <property type="evidence" value="ECO:0007669"/>
    <property type="project" value="UniProtKB-KW"/>
</dbReference>
<dbReference type="EMBL" id="MFZI01000023">
    <property type="protein sequence ID" value="OGK20980.1"/>
    <property type="molecule type" value="Genomic_DNA"/>
</dbReference>
<evidence type="ECO:0000313" key="5">
    <source>
        <dbReference type="EMBL" id="OGK20980.1"/>
    </source>
</evidence>
<evidence type="ECO:0000256" key="1">
    <source>
        <dbReference type="ARBA" id="ARBA00010641"/>
    </source>
</evidence>
<evidence type="ECO:0000256" key="3">
    <source>
        <dbReference type="ARBA" id="ARBA00023082"/>
    </source>
</evidence>
<sequence length="514" mass="60198">MRENPNRSIAEAQFLKDQFNNLVEQVQADVLRYAERVTGSVDLANELYMITWWDVLGRFPNIRRKERIPFKVYFQRALRSNFFDFQERSRRTLSLDPLGDVKDERAIAMGETHDLNEDLYRALYGLDPPLRQVILLQSEGYKEKESAELMGISPAYFKELLAEARFLLQQEIFREELTDPKEAKQEEYVTIEEIAQRLHWTWTSTATQLTAYKDQARNEGGRTIMGRILFPVSILEQLQKIPEVTVPASDWLTITQLTQLLGVDYRWVVRRLFKLTFKGELRVGTFHRVAVHYPPQSLDELMIERDRVITPPNPEIEHTISDLAILTKRHPHWVEKRLIEHGIAPKYRRHFSGNIFAYYDHSVLVTLMNESLKYPLLGDYLTIPMLTKATGMDREWVIKKLHELGITGEQREHPAFHRRVYTSYPPSTLNNLISLAGDYKKAEDGWLTLTALETKVGKSSRWILKRLGEINVTTIMQRDSRGALRIHYPPAVLHELLQAKQMEEDRKHAKKWYE</sequence>
<proteinExistence type="inferred from homology"/>
<dbReference type="InterPro" id="IPR039425">
    <property type="entry name" value="RNA_pol_sigma-70-like"/>
</dbReference>
<dbReference type="SUPFAM" id="SSF88659">
    <property type="entry name" value="Sigma3 and sigma4 domains of RNA polymerase sigma factors"/>
    <property type="match status" value="1"/>
</dbReference>
<protein>
    <submittedName>
        <fullName evidence="5">Uncharacterized protein</fullName>
    </submittedName>
</protein>
<reference evidence="5 6" key="1">
    <citation type="journal article" date="2016" name="Nat. Commun.">
        <title>Thousands of microbial genomes shed light on interconnected biogeochemical processes in an aquifer system.</title>
        <authorList>
            <person name="Anantharaman K."/>
            <person name="Brown C.T."/>
            <person name="Hug L.A."/>
            <person name="Sharon I."/>
            <person name="Castelle C.J."/>
            <person name="Probst A.J."/>
            <person name="Thomas B.C."/>
            <person name="Singh A."/>
            <person name="Wilkins M.J."/>
            <person name="Karaoz U."/>
            <person name="Brodie E.L."/>
            <person name="Williams K.H."/>
            <person name="Hubbard S.S."/>
            <person name="Banfield J.F."/>
        </authorList>
    </citation>
    <scope>NUCLEOTIDE SEQUENCE [LARGE SCALE GENOMIC DNA]</scope>
</reference>
<accession>A0A1F7GPK4</accession>
<dbReference type="Gene3D" id="1.10.10.10">
    <property type="entry name" value="Winged helix-like DNA-binding domain superfamily/Winged helix DNA-binding domain"/>
    <property type="match status" value="1"/>
</dbReference>
<dbReference type="InterPro" id="IPR013325">
    <property type="entry name" value="RNA_pol_sigma_r2"/>
</dbReference>
<name>A0A1F7GPK4_9BACT</name>
<dbReference type="Proteomes" id="UP000177026">
    <property type="component" value="Unassembled WGS sequence"/>
</dbReference>
<organism evidence="5 6">
    <name type="scientific">Candidatus Roizmanbacteria bacterium RIFCSPHIGHO2_01_FULL_39_8</name>
    <dbReference type="NCBI Taxonomy" id="1802033"/>
    <lineage>
        <taxon>Bacteria</taxon>
        <taxon>Candidatus Roizmaniibacteriota</taxon>
    </lineage>
</organism>
<comment type="caution">
    <text evidence="5">The sequence shown here is derived from an EMBL/GenBank/DDBJ whole genome shotgun (WGS) entry which is preliminary data.</text>
</comment>
<evidence type="ECO:0000256" key="4">
    <source>
        <dbReference type="ARBA" id="ARBA00023163"/>
    </source>
</evidence>
<dbReference type="InterPro" id="IPR036388">
    <property type="entry name" value="WH-like_DNA-bd_sf"/>
</dbReference>
<dbReference type="InterPro" id="IPR013324">
    <property type="entry name" value="RNA_pol_sigma_r3/r4-like"/>
</dbReference>
<dbReference type="SUPFAM" id="SSF88946">
    <property type="entry name" value="Sigma2 domain of RNA polymerase sigma factors"/>
    <property type="match status" value="1"/>
</dbReference>
<dbReference type="Gene3D" id="1.10.1740.10">
    <property type="match status" value="1"/>
</dbReference>
<keyword evidence="3" id="KW-0731">Sigma factor</keyword>
<evidence type="ECO:0000313" key="6">
    <source>
        <dbReference type="Proteomes" id="UP000177026"/>
    </source>
</evidence>
<gene>
    <name evidence="5" type="ORF">A2866_02585</name>
</gene>
<dbReference type="AlphaFoldDB" id="A0A1F7GPK4"/>